<dbReference type="PANTHER" id="PTHR11695:SF294">
    <property type="entry name" value="RETICULON-4-INTERACTING PROTEIN 1, MITOCHONDRIAL"/>
    <property type="match status" value="1"/>
</dbReference>
<dbReference type="PANTHER" id="PTHR11695">
    <property type="entry name" value="ALCOHOL DEHYDROGENASE RELATED"/>
    <property type="match status" value="1"/>
</dbReference>
<protein>
    <submittedName>
        <fullName evidence="2">Zinc alcohol dehydrogenase</fullName>
    </submittedName>
</protein>
<reference evidence="2" key="1">
    <citation type="journal article" date="2023" name="Mol. Phylogenet. Evol.">
        <title>Genome-scale phylogeny and comparative genomics of the fungal order Sordariales.</title>
        <authorList>
            <person name="Hensen N."/>
            <person name="Bonometti L."/>
            <person name="Westerberg I."/>
            <person name="Brannstrom I.O."/>
            <person name="Guillou S."/>
            <person name="Cros-Aarteil S."/>
            <person name="Calhoun S."/>
            <person name="Haridas S."/>
            <person name="Kuo A."/>
            <person name="Mondo S."/>
            <person name="Pangilinan J."/>
            <person name="Riley R."/>
            <person name="LaButti K."/>
            <person name="Andreopoulos B."/>
            <person name="Lipzen A."/>
            <person name="Chen C."/>
            <person name="Yan M."/>
            <person name="Daum C."/>
            <person name="Ng V."/>
            <person name="Clum A."/>
            <person name="Steindorff A."/>
            <person name="Ohm R.A."/>
            <person name="Martin F."/>
            <person name="Silar P."/>
            <person name="Natvig D.O."/>
            <person name="Lalanne C."/>
            <person name="Gautier V."/>
            <person name="Ament-Velasquez S.L."/>
            <person name="Kruys A."/>
            <person name="Hutchinson M.I."/>
            <person name="Powell A.J."/>
            <person name="Barry K."/>
            <person name="Miller A.N."/>
            <person name="Grigoriev I.V."/>
            <person name="Debuchy R."/>
            <person name="Gladieux P."/>
            <person name="Hiltunen Thoren M."/>
            <person name="Johannesson H."/>
        </authorList>
    </citation>
    <scope>NUCLEOTIDE SEQUENCE</scope>
    <source>
        <strain evidence="2">CBS 118394</strain>
    </source>
</reference>
<dbReference type="InterPro" id="IPR020843">
    <property type="entry name" value="ER"/>
</dbReference>
<dbReference type="Pfam" id="PF13602">
    <property type="entry name" value="ADH_zinc_N_2"/>
    <property type="match status" value="1"/>
</dbReference>
<dbReference type="Gene3D" id="3.90.180.10">
    <property type="entry name" value="Medium-chain alcohol dehydrogenases, catalytic domain"/>
    <property type="match status" value="1"/>
</dbReference>
<evidence type="ECO:0000313" key="3">
    <source>
        <dbReference type="Proteomes" id="UP001283341"/>
    </source>
</evidence>
<dbReference type="Proteomes" id="UP001283341">
    <property type="component" value="Unassembled WGS sequence"/>
</dbReference>
<dbReference type="SUPFAM" id="SSF50129">
    <property type="entry name" value="GroES-like"/>
    <property type="match status" value="1"/>
</dbReference>
<keyword evidence="3" id="KW-1185">Reference proteome</keyword>
<dbReference type="AlphaFoldDB" id="A0AAE0IDA9"/>
<dbReference type="SUPFAM" id="SSF51735">
    <property type="entry name" value="NAD(P)-binding Rossmann-fold domains"/>
    <property type="match status" value="1"/>
</dbReference>
<evidence type="ECO:0000313" key="2">
    <source>
        <dbReference type="EMBL" id="KAK3322961.1"/>
    </source>
</evidence>
<dbReference type="InterPro" id="IPR050700">
    <property type="entry name" value="YIM1/Zinc_Alcohol_DH_Fams"/>
</dbReference>
<dbReference type="EMBL" id="JAUEDM010000003">
    <property type="protein sequence ID" value="KAK3322961.1"/>
    <property type="molecule type" value="Genomic_DNA"/>
</dbReference>
<organism evidence="2 3">
    <name type="scientific">Apodospora peruviana</name>
    <dbReference type="NCBI Taxonomy" id="516989"/>
    <lineage>
        <taxon>Eukaryota</taxon>
        <taxon>Fungi</taxon>
        <taxon>Dikarya</taxon>
        <taxon>Ascomycota</taxon>
        <taxon>Pezizomycotina</taxon>
        <taxon>Sordariomycetes</taxon>
        <taxon>Sordariomycetidae</taxon>
        <taxon>Sordariales</taxon>
        <taxon>Lasiosphaeriaceae</taxon>
        <taxon>Apodospora</taxon>
    </lineage>
</organism>
<dbReference type="InterPro" id="IPR011032">
    <property type="entry name" value="GroES-like_sf"/>
</dbReference>
<dbReference type="Gene3D" id="3.40.50.720">
    <property type="entry name" value="NAD(P)-binding Rossmann-like Domain"/>
    <property type="match status" value="1"/>
</dbReference>
<dbReference type="InterPro" id="IPR013154">
    <property type="entry name" value="ADH-like_N"/>
</dbReference>
<dbReference type="CDD" id="cd08267">
    <property type="entry name" value="MDR1"/>
    <property type="match status" value="1"/>
</dbReference>
<reference evidence="2" key="2">
    <citation type="submission" date="2023-06" db="EMBL/GenBank/DDBJ databases">
        <authorList>
            <consortium name="Lawrence Berkeley National Laboratory"/>
            <person name="Haridas S."/>
            <person name="Hensen N."/>
            <person name="Bonometti L."/>
            <person name="Westerberg I."/>
            <person name="Brannstrom I.O."/>
            <person name="Guillou S."/>
            <person name="Cros-Aarteil S."/>
            <person name="Calhoun S."/>
            <person name="Kuo A."/>
            <person name="Mondo S."/>
            <person name="Pangilinan J."/>
            <person name="Riley R."/>
            <person name="Labutti K."/>
            <person name="Andreopoulos B."/>
            <person name="Lipzen A."/>
            <person name="Chen C."/>
            <person name="Yanf M."/>
            <person name="Daum C."/>
            <person name="Ng V."/>
            <person name="Clum A."/>
            <person name="Steindorff A."/>
            <person name="Ohm R."/>
            <person name="Martin F."/>
            <person name="Silar P."/>
            <person name="Natvig D."/>
            <person name="Lalanne C."/>
            <person name="Gautier V."/>
            <person name="Ament-Velasquez S.L."/>
            <person name="Kruys A."/>
            <person name="Hutchinson M.I."/>
            <person name="Powell A.J."/>
            <person name="Barry K."/>
            <person name="Miller A.N."/>
            <person name="Grigoriev I.V."/>
            <person name="Debuchy R."/>
            <person name="Gladieux P."/>
            <person name="Thoren M.H."/>
            <person name="Johannesson H."/>
        </authorList>
    </citation>
    <scope>NUCLEOTIDE SEQUENCE</scope>
    <source>
        <strain evidence="2">CBS 118394</strain>
    </source>
</reference>
<name>A0AAE0IDA9_9PEZI</name>
<dbReference type="Pfam" id="PF08240">
    <property type="entry name" value="ADH_N"/>
    <property type="match status" value="1"/>
</dbReference>
<sequence>MKAWVVVRNSTSPKDALQLKTDLPVPAPVMTGNNILVKVSHAALNPADMHFMNVLPTWLPFRRTATPGLDFAGEVVATGPAAGDEFKVGAQVAAAMGTIHVTFGKGALAEYVVVPADMVSLKPEAMTLGQAVGVCGVAGQTAAIMVAAADIKPNQKVMINGASGGVGSVLLQVVKAKGAVVYAVCSASNAAMVKRLGADEAIDYNAHDPLETFVAEKFEGGQLDIIFDCAGSQPLYSNSPRYLKPQGKFISIVGGRTQGIVPYVRNKLRPVFLGGTPREFQLLGLFPAGVYARQAAKWVDEGVIKEAPIDSEFPMEEVVQAYEKLAGKHAKGKIVIKVSA</sequence>
<feature type="domain" description="Enoyl reductase (ER)" evidence="1">
    <location>
        <begin position="12"/>
        <end position="336"/>
    </location>
</feature>
<evidence type="ECO:0000259" key="1">
    <source>
        <dbReference type="SMART" id="SM00829"/>
    </source>
</evidence>
<dbReference type="InterPro" id="IPR036291">
    <property type="entry name" value="NAD(P)-bd_dom_sf"/>
</dbReference>
<proteinExistence type="predicted"/>
<dbReference type="GO" id="GO:0016491">
    <property type="term" value="F:oxidoreductase activity"/>
    <property type="evidence" value="ECO:0007669"/>
    <property type="project" value="InterPro"/>
</dbReference>
<comment type="caution">
    <text evidence="2">The sequence shown here is derived from an EMBL/GenBank/DDBJ whole genome shotgun (WGS) entry which is preliminary data.</text>
</comment>
<accession>A0AAE0IDA9</accession>
<dbReference type="SMART" id="SM00829">
    <property type="entry name" value="PKS_ER"/>
    <property type="match status" value="1"/>
</dbReference>
<gene>
    <name evidence="2" type="ORF">B0H66DRAFT_473108</name>
</gene>